<accession>A8MM41</accession>
<evidence type="ECO:0000313" key="3">
    <source>
        <dbReference type="Proteomes" id="UP000000269"/>
    </source>
</evidence>
<sequence>MKNNLRMCSILAILCIFILGACTTHQDENDQLDSSVDMALEQAVSDAIISHNRDRFRGDDKQIFATEYHEILKTVVQDKSTEVYLLALYAQYQFEEGEAKLTGGGSNPCVITFASADGLYSVTDYWEPEDGENYESSLRSRFPEDILENGTDLSEPNAMEICNQRAIDYFEGRGNDLSEP</sequence>
<dbReference type="Proteomes" id="UP000000269">
    <property type="component" value="Chromosome"/>
</dbReference>
<evidence type="ECO:0008006" key="4">
    <source>
        <dbReference type="Google" id="ProtNLM"/>
    </source>
</evidence>
<gene>
    <name evidence="2" type="ordered locus">Clos_0648</name>
</gene>
<dbReference type="OrthoDB" id="9804799at2"/>
<dbReference type="EMBL" id="CP000853">
    <property type="protein sequence ID" value="ABW18208.1"/>
    <property type="molecule type" value="Genomic_DNA"/>
</dbReference>
<dbReference type="eggNOG" id="COG4219">
    <property type="taxonomic scope" value="Bacteria"/>
</dbReference>
<keyword evidence="3" id="KW-1185">Reference proteome</keyword>
<dbReference type="PROSITE" id="PS51257">
    <property type="entry name" value="PROKAR_LIPOPROTEIN"/>
    <property type="match status" value="1"/>
</dbReference>
<dbReference type="HOGENOM" id="CLU_1493196_0_0_9"/>
<dbReference type="STRING" id="350688.Clos_0648"/>
<dbReference type="RefSeq" id="WP_012158522.1">
    <property type="nucleotide sequence ID" value="NC_009922.1"/>
</dbReference>
<dbReference type="KEGG" id="aoe:Clos_0648"/>
<name>A8MM41_ALKOO</name>
<dbReference type="AlphaFoldDB" id="A8MM41"/>
<keyword evidence="1" id="KW-0732">Signal</keyword>
<protein>
    <recommendedName>
        <fullName evidence="4">Lipoprotein</fullName>
    </recommendedName>
</protein>
<reference evidence="3" key="1">
    <citation type="submission" date="2007-10" db="EMBL/GenBank/DDBJ databases">
        <title>Complete genome of Alkaliphilus oremlandii OhILAs.</title>
        <authorList>
            <person name="Copeland A."/>
            <person name="Lucas S."/>
            <person name="Lapidus A."/>
            <person name="Barry K."/>
            <person name="Detter J.C."/>
            <person name="Glavina del Rio T."/>
            <person name="Hammon N."/>
            <person name="Israni S."/>
            <person name="Dalin E."/>
            <person name="Tice H."/>
            <person name="Pitluck S."/>
            <person name="Chain P."/>
            <person name="Malfatti S."/>
            <person name="Shin M."/>
            <person name="Vergez L."/>
            <person name="Schmutz J."/>
            <person name="Larimer F."/>
            <person name="Land M."/>
            <person name="Hauser L."/>
            <person name="Kyrpides N."/>
            <person name="Mikhailova N."/>
            <person name="Stolz J.F."/>
            <person name="Dawson A."/>
            <person name="Fisher E."/>
            <person name="Crable B."/>
            <person name="Perera E."/>
            <person name="Lisak J."/>
            <person name="Ranganathan M."/>
            <person name="Basu P."/>
            <person name="Richardson P."/>
        </authorList>
    </citation>
    <scope>NUCLEOTIDE SEQUENCE [LARGE SCALE GENOMIC DNA]</scope>
    <source>
        <strain evidence="3">OhILAs</strain>
    </source>
</reference>
<feature type="signal peptide" evidence="1">
    <location>
        <begin position="1"/>
        <end position="26"/>
    </location>
</feature>
<evidence type="ECO:0000313" key="2">
    <source>
        <dbReference type="EMBL" id="ABW18208.1"/>
    </source>
</evidence>
<proteinExistence type="predicted"/>
<evidence type="ECO:0000256" key="1">
    <source>
        <dbReference type="SAM" id="SignalP"/>
    </source>
</evidence>
<feature type="chain" id="PRO_5002726809" description="Lipoprotein" evidence="1">
    <location>
        <begin position="27"/>
        <end position="180"/>
    </location>
</feature>
<organism evidence="2 3">
    <name type="scientific">Alkaliphilus oremlandii (strain OhILAs)</name>
    <name type="common">Clostridium oremlandii (strain OhILAs)</name>
    <dbReference type="NCBI Taxonomy" id="350688"/>
    <lineage>
        <taxon>Bacteria</taxon>
        <taxon>Bacillati</taxon>
        <taxon>Bacillota</taxon>
        <taxon>Clostridia</taxon>
        <taxon>Peptostreptococcales</taxon>
        <taxon>Natronincolaceae</taxon>
        <taxon>Alkaliphilus</taxon>
    </lineage>
</organism>